<gene>
    <name evidence="2" type="ORF">S03H2_61049</name>
</gene>
<dbReference type="EMBL" id="BARU01039383">
    <property type="protein sequence ID" value="GAH80503.1"/>
    <property type="molecule type" value="Genomic_DNA"/>
</dbReference>
<sequence length="193" mass="21385">ESAKGKKDMLLSEVDIAMLKKERPDLVEALRSELKEAIYNDKKEGKKMGDEKLKEIQDKLDKAEVKNKESDKKNAKLEEALVLIEAKKFVEGKLKEAEIPDITKARLAKDLSAKPVVKEGKLDETEYEKEIKKAVDAEVAYLAKLSESGKIKGMGDTSVSEEDKKKASEKLTEGFKSLGLTEDQAKSASAGRV</sequence>
<protein>
    <submittedName>
        <fullName evidence="2">Uncharacterized protein</fullName>
    </submittedName>
</protein>
<evidence type="ECO:0000313" key="2">
    <source>
        <dbReference type="EMBL" id="GAH80503.1"/>
    </source>
</evidence>
<feature type="non-terminal residue" evidence="2">
    <location>
        <position position="1"/>
    </location>
</feature>
<comment type="caution">
    <text evidence="2">The sequence shown here is derived from an EMBL/GenBank/DDBJ whole genome shotgun (WGS) entry which is preliminary data.</text>
</comment>
<accession>X1KEL7</accession>
<name>X1KEL7_9ZZZZ</name>
<proteinExistence type="predicted"/>
<reference evidence="2" key="1">
    <citation type="journal article" date="2014" name="Front. Microbiol.">
        <title>High frequency of phylogenetically diverse reductive dehalogenase-homologous genes in deep subseafloor sedimentary metagenomes.</title>
        <authorList>
            <person name="Kawai M."/>
            <person name="Futagami T."/>
            <person name="Toyoda A."/>
            <person name="Takaki Y."/>
            <person name="Nishi S."/>
            <person name="Hori S."/>
            <person name="Arai W."/>
            <person name="Tsubouchi T."/>
            <person name="Morono Y."/>
            <person name="Uchiyama I."/>
            <person name="Ito T."/>
            <person name="Fujiyama A."/>
            <person name="Inagaki F."/>
            <person name="Takami H."/>
        </authorList>
    </citation>
    <scope>NUCLEOTIDE SEQUENCE</scope>
    <source>
        <strain evidence="2">Expedition CK06-06</strain>
    </source>
</reference>
<organism evidence="2">
    <name type="scientific">marine sediment metagenome</name>
    <dbReference type="NCBI Taxonomy" id="412755"/>
    <lineage>
        <taxon>unclassified sequences</taxon>
        <taxon>metagenomes</taxon>
        <taxon>ecological metagenomes</taxon>
    </lineage>
</organism>
<dbReference type="AlphaFoldDB" id="X1KEL7"/>
<keyword evidence="1" id="KW-0175">Coiled coil</keyword>
<feature type="coiled-coil region" evidence="1">
    <location>
        <begin position="46"/>
        <end position="87"/>
    </location>
</feature>
<evidence type="ECO:0000256" key="1">
    <source>
        <dbReference type="SAM" id="Coils"/>
    </source>
</evidence>